<name>A0A0C3F6F1_PILCF</name>
<dbReference type="Proteomes" id="UP000054166">
    <property type="component" value="Unassembled WGS sequence"/>
</dbReference>
<dbReference type="OrthoDB" id="3068595at2759"/>
<evidence type="ECO:0000313" key="1">
    <source>
        <dbReference type="EMBL" id="KIM80205.1"/>
    </source>
</evidence>
<dbReference type="EMBL" id="KN833005">
    <property type="protein sequence ID" value="KIM80205.1"/>
    <property type="molecule type" value="Genomic_DNA"/>
</dbReference>
<proteinExistence type="predicted"/>
<dbReference type="InParanoid" id="A0A0C3F6F1"/>
<gene>
    <name evidence="1" type="ORF">PILCRDRAFT_9756</name>
</gene>
<dbReference type="HOGENOM" id="CLU_109910_0_0_1"/>
<reference evidence="1 2" key="1">
    <citation type="submission" date="2014-04" db="EMBL/GenBank/DDBJ databases">
        <authorList>
            <consortium name="DOE Joint Genome Institute"/>
            <person name="Kuo A."/>
            <person name="Tarkka M."/>
            <person name="Buscot F."/>
            <person name="Kohler A."/>
            <person name="Nagy L.G."/>
            <person name="Floudas D."/>
            <person name="Copeland A."/>
            <person name="Barry K.W."/>
            <person name="Cichocki N."/>
            <person name="Veneault-Fourrey C."/>
            <person name="LaButti K."/>
            <person name="Lindquist E.A."/>
            <person name="Lipzen A."/>
            <person name="Lundell T."/>
            <person name="Morin E."/>
            <person name="Murat C."/>
            <person name="Sun H."/>
            <person name="Tunlid A."/>
            <person name="Henrissat B."/>
            <person name="Grigoriev I.V."/>
            <person name="Hibbett D.S."/>
            <person name="Martin F."/>
            <person name="Nordberg H.P."/>
            <person name="Cantor M.N."/>
            <person name="Hua S.X."/>
        </authorList>
    </citation>
    <scope>NUCLEOTIDE SEQUENCE [LARGE SCALE GENOMIC DNA]</scope>
    <source>
        <strain evidence="1 2">F 1598</strain>
    </source>
</reference>
<dbReference type="AlphaFoldDB" id="A0A0C3F6F1"/>
<reference evidence="2" key="2">
    <citation type="submission" date="2015-01" db="EMBL/GenBank/DDBJ databases">
        <title>Evolutionary Origins and Diversification of the Mycorrhizal Mutualists.</title>
        <authorList>
            <consortium name="DOE Joint Genome Institute"/>
            <consortium name="Mycorrhizal Genomics Consortium"/>
            <person name="Kohler A."/>
            <person name="Kuo A."/>
            <person name="Nagy L.G."/>
            <person name="Floudas D."/>
            <person name="Copeland A."/>
            <person name="Barry K.W."/>
            <person name="Cichocki N."/>
            <person name="Veneault-Fourrey C."/>
            <person name="LaButti K."/>
            <person name="Lindquist E.A."/>
            <person name="Lipzen A."/>
            <person name="Lundell T."/>
            <person name="Morin E."/>
            <person name="Murat C."/>
            <person name="Riley R."/>
            <person name="Ohm R."/>
            <person name="Sun H."/>
            <person name="Tunlid A."/>
            <person name="Henrissat B."/>
            <person name="Grigoriev I.V."/>
            <person name="Hibbett D.S."/>
            <person name="Martin F."/>
        </authorList>
    </citation>
    <scope>NUCLEOTIDE SEQUENCE [LARGE SCALE GENOMIC DNA]</scope>
    <source>
        <strain evidence="2">F 1598</strain>
    </source>
</reference>
<keyword evidence="2" id="KW-1185">Reference proteome</keyword>
<accession>A0A0C3F6F1</accession>
<evidence type="ECO:0000313" key="2">
    <source>
        <dbReference type="Proteomes" id="UP000054166"/>
    </source>
</evidence>
<sequence>MNHVMQLADQEKENLNLVEQNRALADSLADELKKLLSHSSSSSSKKPTPTATLDLDETCAQEELHRQLMEETGAQEELRRQLTKERAEHREDVEALQQVTLLITPLHLRVLLEKARQKILNHIKCDTWEDLRQDKSIYNLTDHVYTHLADTEHPLSRGAVQFLCSYNNRGAQS</sequence>
<protein>
    <submittedName>
        <fullName evidence="1">Uncharacterized protein</fullName>
    </submittedName>
</protein>
<organism evidence="1 2">
    <name type="scientific">Piloderma croceum (strain F 1598)</name>
    <dbReference type="NCBI Taxonomy" id="765440"/>
    <lineage>
        <taxon>Eukaryota</taxon>
        <taxon>Fungi</taxon>
        <taxon>Dikarya</taxon>
        <taxon>Basidiomycota</taxon>
        <taxon>Agaricomycotina</taxon>
        <taxon>Agaricomycetes</taxon>
        <taxon>Agaricomycetidae</taxon>
        <taxon>Atheliales</taxon>
        <taxon>Atheliaceae</taxon>
        <taxon>Piloderma</taxon>
    </lineage>
</organism>